<comment type="caution">
    <text evidence="5">The sequence shown here is derived from an EMBL/GenBank/DDBJ whole genome shotgun (WGS) entry which is preliminary data.</text>
</comment>
<dbReference type="Gene3D" id="3.30.470.30">
    <property type="entry name" value="DNA ligase/mRNA capping enzyme"/>
    <property type="match status" value="1"/>
</dbReference>
<evidence type="ECO:0000313" key="6">
    <source>
        <dbReference type="Proteomes" id="UP001229651"/>
    </source>
</evidence>
<proteinExistence type="inferred from homology"/>
<organism evidence="5 6">
    <name type="scientific">Amycolatopsis thermophila</name>
    <dbReference type="NCBI Taxonomy" id="206084"/>
    <lineage>
        <taxon>Bacteria</taxon>
        <taxon>Bacillati</taxon>
        <taxon>Actinomycetota</taxon>
        <taxon>Actinomycetes</taxon>
        <taxon>Pseudonocardiales</taxon>
        <taxon>Pseudonocardiaceae</taxon>
        <taxon>Amycolatopsis</taxon>
    </lineage>
</organism>
<protein>
    <submittedName>
        <fullName evidence="5">ATP-dependent DNA ligase</fullName>
    </submittedName>
</protein>
<dbReference type="PANTHER" id="PTHR45674:SF4">
    <property type="entry name" value="DNA LIGASE 1"/>
    <property type="match status" value="1"/>
</dbReference>
<name>A0ABU0EMW0_9PSEU</name>
<dbReference type="InterPro" id="IPR050191">
    <property type="entry name" value="ATP-dep_DNA_ligase"/>
</dbReference>
<dbReference type="Gene3D" id="3.30.1490.70">
    <property type="match status" value="1"/>
</dbReference>
<dbReference type="GO" id="GO:0016874">
    <property type="term" value="F:ligase activity"/>
    <property type="evidence" value="ECO:0007669"/>
    <property type="project" value="UniProtKB-KW"/>
</dbReference>
<dbReference type="InterPro" id="IPR012340">
    <property type="entry name" value="NA-bd_OB-fold"/>
</dbReference>
<accession>A0ABU0EMW0</accession>
<sequence>MATPPPPIPVAKPKKADALPAGGYAYEPKLDGWRAVVHVPAGVVHTASGADITWRVPEILDAARQLGGGLVLDGELVTYRDERIDFSPLMWGRARRRREGVAAYFVAFDLLAARGRDLREQPYERRRDRLAAAVAGGAGLVQLMESTTDLETGQGWISEECATYGIEGAVAKPLRSRYVRGERCGWVKVKQYDTEDAVVLGVTGPVDHPAALVLGQADDAGVVRVVGLSTVLPTRIKTVLAGRLRPAGPRQKAPGILGGLPGAHDAFEFQPVEPGIVVEVLADAAREWGRFRHRPRLLRVKPSG</sequence>
<comment type="catalytic activity">
    <reaction evidence="3">
        <text>ATP + (deoxyribonucleotide)n-3'-hydroxyl + 5'-phospho-(deoxyribonucleotide)m = (deoxyribonucleotide)n+m + AMP + diphosphate.</text>
        <dbReference type="EC" id="6.5.1.1"/>
    </reaction>
</comment>
<gene>
    <name evidence="5" type="ORF">FB470_000610</name>
</gene>
<dbReference type="Proteomes" id="UP001229651">
    <property type="component" value="Unassembled WGS sequence"/>
</dbReference>
<feature type="domain" description="ATP-dependent DNA ligase family profile" evidence="4">
    <location>
        <begin position="105"/>
        <end position="222"/>
    </location>
</feature>
<dbReference type="SUPFAM" id="SSF56091">
    <property type="entry name" value="DNA ligase/mRNA capping enzyme, catalytic domain"/>
    <property type="match status" value="1"/>
</dbReference>
<dbReference type="RefSeq" id="WP_306988543.1">
    <property type="nucleotide sequence ID" value="NZ_JAUSUT010000001.1"/>
</dbReference>
<evidence type="ECO:0000256" key="2">
    <source>
        <dbReference type="ARBA" id="ARBA00022598"/>
    </source>
</evidence>
<dbReference type="EMBL" id="JAUSUT010000001">
    <property type="protein sequence ID" value="MDQ0376616.1"/>
    <property type="molecule type" value="Genomic_DNA"/>
</dbReference>
<comment type="similarity">
    <text evidence="1">Belongs to the ATP-dependent DNA ligase family.</text>
</comment>
<dbReference type="Gene3D" id="2.40.50.140">
    <property type="entry name" value="Nucleic acid-binding proteins"/>
    <property type="match status" value="1"/>
</dbReference>
<keyword evidence="2 5" id="KW-0436">Ligase</keyword>
<evidence type="ECO:0000259" key="4">
    <source>
        <dbReference type="PROSITE" id="PS50160"/>
    </source>
</evidence>
<evidence type="ECO:0000256" key="1">
    <source>
        <dbReference type="ARBA" id="ARBA00007572"/>
    </source>
</evidence>
<dbReference type="PANTHER" id="PTHR45674">
    <property type="entry name" value="DNA LIGASE 1/3 FAMILY MEMBER"/>
    <property type="match status" value="1"/>
</dbReference>
<keyword evidence="6" id="KW-1185">Reference proteome</keyword>
<reference evidence="5 6" key="1">
    <citation type="submission" date="2023-07" db="EMBL/GenBank/DDBJ databases">
        <title>Sequencing the genomes of 1000 actinobacteria strains.</title>
        <authorList>
            <person name="Klenk H.-P."/>
        </authorList>
    </citation>
    <scope>NUCLEOTIDE SEQUENCE [LARGE SCALE GENOMIC DNA]</scope>
    <source>
        <strain evidence="5 6">DSM 45805</strain>
    </source>
</reference>
<dbReference type="PROSITE" id="PS50160">
    <property type="entry name" value="DNA_LIGASE_A3"/>
    <property type="match status" value="1"/>
</dbReference>
<evidence type="ECO:0000313" key="5">
    <source>
        <dbReference type="EMBL" id="MDQ0376616.1"/>
    </source>
</evidence>
<dbReference type="Pfam" id="PF01068">
    <property type="entry name" value="DNA_ligase_A_M"/>
    <property type="match status" value="1"/>
</dbReference>
<dbReference type="InterPro" id="IPR012310">
    <property type="entry name" value="DNA_ligase_ATP-dep_cent"/>
</dbReference>
<evidence type="ECO:0000256" key="3">
    <source>
        <dbReference type="ARBA" id="ARBA00034003"/>
    </source>
</evidence>